<dbReference type="HOGENOM" id="CLU_2977486_0_0_9"/>
<reference evidence="1 2" key="1">
    <citation type="submission" date="2013-06" db="EMBL/GenBank/DDBJ databases">
        <authorList>
            <person name="Weinstock G."/>
            <person name="Sodergren E."/>
            <person name="Lobos E.A."/>
            <person name="Fulton L."/>
            <person name="Fulton R."/>
            <person name="Courtney L."/>
            <person name="Fronick C."/>
            <person name="O'Laughlin M."/>
            <person name="Godfrey J."/>
            <person name="Wilson R.M."/>
            <person name="Miner T."/>
            <person name="Farmer C."/>
            <person name="Delehaunty K."/>
            <person name="Cordes M."/>
            <person name="Minx P."/>
            <person name="Tomlinson C."/>
            <person name="Chen J."/>
            <person name="Wollam A."/>
            <person name="Pepin K.H."/>
            <person name="Bhonagiri V."/>
            <person name="Zhang X."/>
            <person name="Warren W."/>
            <person name="Mitreva M."/>
            <person name="Mardis E.R."/>
            <person name="Wilson R.K."/>
        </authorList>
    </citation>
    <scope>NUCLEOTIDE SEQUENCE [LARGE SCALE GENOMIC DNA]</scope>
    <source>
        <strain evidence="1 2">W1703</strain>
    </source>
</reference>
<comment type="caution">
    <text evidence="1">The sequence shown here is derived from an EMBL/GenBank/DDBJ whole genome shotgun (WGS) entry which is preliminary data.</text>
</comment>
<accession>U2KTP0</accession>
<gene>
    <name evidence="1" type="ORF">HMPREF1557_00352</name>
</gene>
<dbReference type="AlphaFoldDB" id="U2KTP0"/>
<proteinExistence type="predicted"/>
<evidence type="ECO:0000313" key="2">
    <source>
        <dbReference type="Proteomes" id="UP000016617"/>
    </source>
</evidence>
<organism evidence="1 2">
    <name type="scientific">Streptococcus sobrinus W1703</name>
    <dbReference type="NCBI Taxonomy" id="1227275"/>
    <lineage>
        <taxon>Bacteria</taxon>
        <taxon>Bacillati</taxon>
        <taxon>Bacillota</taxon>
        <taxon>Bacilli</taxon>
        <taxon>Lactobacillales</taxon>
        <taxon>Streptococcaceae</taxon>
        <taxon>Streptococcus</taxon>
    </lineage>
</organism>
<sequence length="58" mass="6583">MAHNPPIMAYDLFSSHSWLGENLLDRFLLARRLVKFMMSALRLNIPASLSASPDKLQP</sequence>
<dbReference type="PATRIC" id="fig|1227275.3.peg.313"/>
<evidence type="ECO:0000313" key="1">
    <source>
        <dbReference type="EMBL" id="ERJ78218.1"/>
    </source>
</evidence>
<dbReference type="Proteomes" id="UP000016617">
    <property type="component" value="Unassembled WGS sequence"/>
</dbReference>
<name>U2KTP0_9STRE</name>
<protein>
    <submittedName>
        <fullName evidence="1">Uncharacterized protein</fullName>
    </submittedName>
</protein>
<dbReference type="EMBL" id="AWVA01000017">
    <property type="protein sequence ID" value="ERJ78218.1"/>
    <property type="molecule type" value="Genomic_DNA"/>
</dbReference>